<name>A0A8J2FWW1_9BACT</name>
<organism evidence="1 2">
    <name type="scientific">Candidatus Methylacidithermus pantelleriae</name>
    <dbReference type="NCBI Taxonomy" id="2744239"/>
    <lineage>
        <taxon>Bacteria</taxon>
        <taxon>Pseudomonadati</taxon>
        <taxon>Verrucomicrobiota</taxon>
        <taxon>Methylacidiphilae</taxon>
        <taxon>Methylacidiphilales</taxon>
        <taxon>Methylacidiphilaceae</taxon>
        <taxon>Candidatus Methylacidithermus</taxon>
    </lineage>
</organism>
<comment type="caution">
    <text evidence="1">The sequence shown here is derived from an EMBL/GenBank/DDBJ whole genome shotgun (WGS) entry which is preliminary data.</text>
</comment>
<proteinExistence type="predicted"/>
<protein>
    <submittedName>
        <fullName evidence="1">Uncharacterized protein</fullName>
    </submittedName>
</protein>
<sequence length="40" mass="4360">MPAPLSACAFAYAQEGIFQALAAIQMVEVPTKRPKLGRKR</sequence>
<gene>
    <name evidence="1" type="ORF">MPNT_40200</name>
</gene>
<accession>A0A8J2FWW1</accession>
<reference evidence="1" key="1">
    <citation type="submission" date="2021-02" db="EMBL/GenBank/DDBJ databases">
        <authorList>
            <person name="Cremers G."/>
            <person name="Picone N."/>
        </authorList>
    </citation>
    <scope>NUCLEOTIDE SEQUENCE</scope>
    <source>
        <strain evidence="1">PQ17</strain>
    </source>
</reference>
<dbReference type="EMBL" id="CAJNOB010000034">
    <property type="protein sequence ID" value="CAF0701254.1"/>
    <property type="molecule type" value="Genomic_DNA"/>
</dbReference>
<evidence type="ECO:0000313" key="2">
    <source>
        <dbReference type="Proteomes" id="UP000663859"/>
    </source>
</evidence>
<dbReference type="RefSeq" id="WP_268905641.1">
    <property type="nucleotide sequence ID" value="NZ_CAJNOB010000034.1"/>
</dbReference>
<dbReference type="Proteomes" id="UP000663859">
    <property type="component" value="Unassembled WGS sequence"/>
</dbReference>
<dbReference type="AlphaFoldDB" id="A0A8J2FWW1"/>
<keyword evidence="2" id="KW-1185">Reference proteome</keyword>
<evidence type="ECO:0000313" key="1">
    <source>
        <dbReference type="EMBL" id="CAF0701254.1"/>
    </source>
</evidence>